<keyword evidence="1" id="KW-0175">Coiled coil</keyword>
<evidence type="ECO:0000256" key="2">
    <source>
        <dbReference type="SAM" id="MobiDB-lite"/>
    </source>
</evidence>
<feature type="compositionally biased region" description="Polar residues" evidence="2">
    <location>
        <begin position="31"/>
        <end position="40"/>
    </location>
</feature>
<feature type="region of interest" description="Disordered" evidence="2">
    <location>
        <begin position="271"/>
        <end position="300"/>
    </location>
</feature>
<organism evidence="3 4">
    <name type="scientific">Armillaria novae-zelandiae</name>
    <dbReference type="NCBI Taxonomy" id="153914"/>
    <lineage>
        <taxon>Eukaryota</taxon>
        <taxon>Fungi</taxon>
        <taxon>Dikarya</taxon>
        <taxon>Basidiomycota</taxon>
        <taxon>Agaricomycotina</taxon>
        <taxon>Agaricomycetes</taxon>
        <taxon>Agaricomycetidae</taxon>
        <taxon>Agaricales</taxon>
        <taxon>Marasmiineae</taxon>
        <taxon>Physalacriaceae</taxon>
        <taxon>Armillaria</taxon>
    </lineage>
</organism>
<dbReference type="Proteomes" id="UP001175227">
    <property type="component" value="Unassembled WGS sequence"/>
</dbReference>
<gene>
    <name evidence="3" type="ORF">IW261DRAFT_1428160</name>
</gene>
<reference evidence="3" key="1">
    <citation type="submission" date="2023-06" db="EMBL/GenBank/DDBJ databases">
        <authorList>
            <consortium name="Lawrence Berkeley National Laboratory"/>
            <person name="Ahrendt S."/>
            <person name="Sahu N."/>
            <person name="Indic B."/>
            <person name="Wong-Bajracharya J."/>
            <person name="Merenyi Z."/>
            <person name="Ke H.-M."/>
            <person name="Monk M."/>
            <person name="Kocsube S."/>
            <person name="Drula E."/>
            <person name="Lipzen A."/>
            <person name="Balint B."/>
            <person name="Henrissat B."/>
            <person name="Andreopoulos B."/>
            <person name="Martin F.M."/>
            <person name="Harder C.B."/>
            <person name="Rigling D."/>
            <person name="Ford K.L."/>
            <person name="Foster G.D."/>
            <person name="Pangilinan J."/>
            <person name="Papanicolaou A."/>
            <person name="Barry K."/>
            <person name="LaButti K."/>
            <person name="Viragh M."/>
            <person name="Koriabine M."/>
            <person name="Yan M."/>
            <person name="Riley R."/>
            <person name="Champramary S."/>
            <person name="Plett K.L."/>
            <person name="Tsai I.J."/>
            <person name="Slot J."/>
            <person name="Sipos G."/>
            <person name="Plett J."/>
            <person name="Nagy L.G."/>
            <person name="Grigoriev I.V."/>
        </authorList>
    </citation>
    <scope>NUCLEOTIDE SEQUENCE</scope>
    <source>
        <strain evidence="3">ICMP 16352</strain>
    </source>
</reference>
<accession>A0AA39NB10</accession>
<evidence type="ECO:0000313" key="4">
    <source>
        <dbReference type="Proteomes" id="UP001175227"/>
    </source>
</evidence>
<dbReference type="EMBL" id="JAUEPR010000129">
    <property type="protein sequence ID" value="KAK0462233.1"/>
    <property type="molecule type" value="Genomic_DNA"/>
</dbReference>
<feature type="region of interest" description="Disordered" evidence="2">
    <location>
        <begin position="31"/>
        <end position="79"/>
    </location>
</feature>
<proteinExistence type="predicted"/>
<protein>
    <submittedName>
        <fullName evidence="3">Uncharacterized protein</fullName>
    </submittedName>
</protein>
<comment type="caution">
    <text evidence="3">The sequence shown here is derived from an EMBL/GenBank/DDBJ whole genome shotgun (WGS) entry which is preliminary data.</text>
</comment>
<evidence type="ECO:0000313" key="3">
    <source>
        <dbReference type="EMBL" id="KAK0462233.1"/>
    </source>
</evidence>
<sequence>MAHNQPKTGALPVDNPLFTFRSSTSVTAHNQNSVAITPQETGALRGGRVSRNNPSTLGSLDDQVSGPSSPPTGAEDRFMPTLRLSRDREAEDPPAPKVRLVDAYHPSGQNILRRTRVNASNAIQRRDDHISFLQCRLNAGEAVDADVDMDHESQMVEQILQFEGENLDLKGMNESYLKQLREQGHLIKQQNETLKDEREFFQRKLESLEASMIEKSNSVLALRSSLAATPSNRSKTRTVAVNAHHINLPIINIAPDSEASSRAASSSELTSTSVAVSADQEPITRLGPAAPTTAPASIPGRIQTPIPVLVAGQTHTVGAPPPVFATPTPTKRPPPVTIATNTSSTVPAMQQSNIVVNTSLPAPGTSMLAHPLPDQLEGIDFSNPDIPSSAVINALTLLMNAMKTGKTSVEGRRVSRKPGTRDHWIQVKRAGKLQLTRAQELRYNALVREVWREVFDVERLNDFISYTPADPEGVVSYNLDDGDGPDEHFTLDFSEGWRRSNWNTTILNKIVIKVKNTNESNRDWNLPFISDEYISALLWNQLEQCQGYYQKSLAKWISSEDRFESPTEIAARVGVTVEKEYHGKRIRSAQTRKFQRRTGVVTNVIALKTESNAPDLQYWNLLKKILEQLGHHGMSPEESGTQMSNGMTMQVFIVRLCKWRAPQVTEHLKLIDNMGKLPALQGRKASRPTERVWSDTDYDGRAPPGLPRAMYNDAWLKDLSRASVEELQISEEAFEFLNLAVQNL</sequence>
<keyword evidence="4" id="KW-1185">Reference proteome</keyword>
<name>A0AA39NB10_9AGAR</name>
<evidence type="ECO:0000256" key="1">
    <source>
        <dbReference type="SAM" id="Coils"/>
    </source>
</evidence>
<feature type="coiled-coil region" evidence="1">
    <location>
        <begin position="177"/>
        <end position="211"/>
    </location>
</feature>
<dbReference type="AlphaFoldDB" id="A0AA39NB10"/>